<dbReference type="SUPFAM" id="SSF51735">
    <property type="entry name" value="NAD(P)-binding Rossmann-fold domains"/>
    <property type="match status" value="1"/>
</dbReference>
<dbReference type="EMBL" id="NOXV01000302">
    <property type="protein sequence ID" value="OYQ32991.1"/>
    <property type="molecule type" value="Genomic_DNA"/>
</dbReference>
<keyword evidence="2" id="KW-0521">NADP</keyword>
<dbReference type="InterPro" id="IPR045313">
    <property type="entry name" value="CBR1-like"/>
</dbReference>
<sequence length="243" mass="25818">MKVALITGANKGIGLEVARQLGQHGVKILIGARNTEKGEKASGSLRAIGVEAGFIHLDVTREESIIAAARQIREEYGKLDILVNNAGVFPEYFQGLFDVTVVPQEVLAATFQTNVFGAILTIKHLLPLLKKAPYANIVNVASTAGSITDQSDPASPFYSMRAIAYASSKAALNMVTVQVAKQLAGTDVKINSICPGWVRTDMGTEHAPRTVAQGASIIVKMASLAKEDTTNGAFVDDLGIIPW</sequence>
<dbReference type="Pfam" id="PF00106">
    <property type="entry name" value="adh_short"/>
    <property type="match status" value="1"/>
</dbReference>
<dbReference type="PRINTS" id="PR00080">
    <property type="entry name" value="SDRFAMILY"/>
</dbReference>
<dbReference type="CDD" id="cd05324">
    <property type="entry name" value="carb_red_PTCR-like_SDR_c"/>
    <property type="match status" value="1"/>
</dbReference>
<dbReference type="RefSeq" id="WP_094416550.1">
    <property type="nucleotide sequence ID" value="NZ_NOXV01000302.1"/>
</dbReference>
<proteinExistence type="inferred from homology"/>
<dbReference type="InterPro" id="IPR036291">
    <property type="entry name" value="NAD(P)-bd_dom_sf"/>
</dbReference>
<dbReference type="InterPro" id="IPR020904">
    <property type="entry name" value="Sc_DH/Rdtase_CS"/>
</dbReference>
<evidence type="ECO:0000256" key="3">
    <source>
        <dbReference type="ARBA" id="ARBA00023002"/>
    </source>
</evidence>
<name>A0A255YUZ3_9FLAO</name>
<evidence type="ECO:0000256" key="1">
    <source>
        <dbReference type="ARBA" id="ARBA00006484"/>
    </source>
</evidence>
<evidence type="ECO:0000256" key="2">
    <source>
        <dbReference type="ARBA" id="ARBA00022857"/>
    </source>
</evidence>
<dbReference type="OrthoDB" id="5786478at2"/>
<organism evidence="5 6">
    <name type="scientific">Flavobacterium cyanobacteriorum</name>
    <dbReference type="NCBI Taxonomy" id="2022802"/>
    <lineage>
        <taxon>Bacteria</taxon>
        <taxon>Pseudomonadati</taxon>
        <taxon>Bacteroidota</taxon>
        <taxon>Flavobacteriia</taxon>
        <taxon>Flavobacteriales</taxon>
        <taxon>Flavobacteriaceae</taxon>
        <taxon>Flavobacterium</taxon>
    </lineage>
</organism>
<evidence type="ECO:0000313" key="5">
    <source>
        <dbReference type="EMBL" id="OYQ32991.1"/>
    </source>
</evidence>
<dbReference type="Proteomes" id="UP000216605">
    <property type="component" value="Unassembled WGS sequence"/>
</dbReference>
<evidence type="ECO:0000313" key="6">
    <source>
        <dbReference type="Proteomes" id="UP000216605"/>
    </source>
</evidence>
<evidence type="ECO:0000256" key="4">
    <source>
        <dbReference type="RuleBase" id="RU000363"/>
    </source>
</evidence>
<accession>A0A255YUZ3</accession>
<evidence type="ECO:0008006" key="7">
    <source>
        <dbReference type="Google" id="ProtNLM"/>
    </source>
</evidence>
<dbReference type="PANTHER" id="PTHR43963">
    <property type="entry name" value="CARBONYL REDUCTASE 1-RELATED"/>
    <property type="match status" value="1"/>
</dbReference>
<dbReference type="AlphaFoldDB" id="A0A255YUZ3"/>
<comment type="similarity">
    <text evidence="1 4">Belongs to the short-chain dehydrogenases/reductases (SDR) family.</text>
</comment>
<reference evidence="5 6" key="1">
    <citation type="submission" date="2017-07" db="EMBL/GenBank/DDBJ databases">
        <title>Flavobacterium cyanobacteriorum sp. nov., isolated from cyanobacterial aggregates in a eutrophic lake.</title>
        <authorList>
            <person name="Cai H."/>
        </authorList>
    </citation>
    <scope>NUCLEOTIDE SEQUENCE [LARGE SCALE GENOMIC DNA]</scope>
    <source>
        <strain evidence="5 6">TH021</strain>
    </source>
</reference>
<dbReference type="InterPro" id="IPR002347">
    <property type="entry name" value="SDR_fam"/>
</dbReference>
<dbReference type="PANTHER" id="PTHR43963:SF6">
    <property type="entry name" value="CHAIN DEHYDROGENASE FAMILY PROTEIN, PUTATIVE (AFU_ORTHOLOGUE AFUA_3G15350)-RELATED"/>
    <property type="match status" value="1"/>
</dbReference>
<dbReference type="GO" id="GO:0016616">
    <property type="term" value="F:oxidoreductase activity, acting on the CH-OH group of donors, NAD or NADP as acceptor"/>
    <property type="evidence" value="ECO:0007669"/>
    <property type="project" value="InterPro"/>
</dbReference>
<comment type="caution">
    <text evidence="5">The sequence shown here is derived from an EMBL/GenBank/DDBJ whole genome shotgun (WGS) entry which is preliminary data.</text>
</comment>
<dbReference type="Gene3D" id="3.40.50.720">
    <property type="entry name" value="NAD(P)-binding Rossmann-like Domain"/>
    <property type="match status" value="1"/>
</dbReference>
<keyword evidence="6" id="KW-1185">Reference proteome</keyword>
<gene>
    <name evidence="5" type="ORF">CHU92_13800</name>
</gene>
<keyword evidence="3" id="KW-0560">Oxidoreductase</keyword>
<dbReference type="PRINTS" id="PR00081">
    <property type="entry name" value="GDHRDH"/>
</dbReference>
<dbReference type="PROSITE" id="PS00061">
    <property type="entry name" value="ADH_SHORT"/>
    <property type="match status" value="1"/>
</dbReference>
<protein>
    <recommendedName>
        <fullName evidence="7">Short-chain dehydrogenase</fullName>
    </recommendedName>
</protein>